<dbReference type="PANTHER" id="PTHR43531:SF11">
    <property type="entry name" value="METHYL-ACCEPTING CHEMOTAXIS PROTEIN 3"/>
    <property type="match status" value="1"/>
</dbReference>
<dbReference type="Gene3D" id="1.10.287.950">
    <property type="entry name" value="Methyl-accepting chemotaxis protein"/>
    <property type="match status" value="1"/>
</dbReference>
<dbReference type="InterPro" id="IPR047347">
    <property type="entry name" value="YvaQ-like_sensor"/>
</dbReference>
<dbReference type="CDD" id="cd19411">
    <property type="entry name" value="MCP2201-like_sensor"/>
    <property type="match status" value="1"/>
</dbReference>
<dbReference type="InterPro" id="IPR003660">
    <property type="entry name" value="HAMP_dom"/>
</dbReference>
<reference evidence="9 10" key="1">
    <citation type="journal article" date="2019" name="Int. J. Syst. Evol. Microbiol.">
        <title>The Global Catalogue of Microorganisms (GCM) 10K type strain sequencing project: providing services to taxonomists for standard genome sequencing and annotation.</title>
        <authorList>
            <consortium name="The Broad Institute Genomics Platform"/>
            <consortium name="The Broad Institute Genome Sequencing Center for Infectious Disease"/>
            <person name="Wu L."/>
            <person name="Ma J."/>
        </authorList>
    </citation>
    <scope>NUCLEOTIDE SEQUENCE [LARGE SCALE GENOMIC DNA]</scope>
    <source>
        <strain evidence="9 10">JCM 15089</strain>
    </source>
</reference>
<evidence type="ECO:0000256" key="2">
    <source>
        <dbReference type="ARBA" id="ARBA00029447"/>
    </source>
</evidence>
<dbReference type="RefSeq" id="WP_166931526.1">
    <property type="nucleotide sequence ID" value="NZ_BAAADD010000001.1"/>
</dbReference>
<organism evidence="9 10">
    <name type="scientific">Rhizomicrobium electricum</name>
    <dbReference type="NCBI Taxonomy" id="480070"/>
    <lineage>
        <taxon>Bacteria</taxon>
        <taxon>Pseudomonadati</taxon>
        <taxon>Pseudomonadota</taxon>
        <taxon>Alphaproteobacteria</taxon>
        <taxon>Micropepsales</taxon>
        <taxon>Micropepsaceae</taxon>
        <taxon>Rhizomicrobium</taxon>
    </lineage>
</organism>
<dbReference type="CDD" id="cd06225">
    <property type="entry name" value="HAMP"/>
    <property type="match status" value="1"/>
</dbReference>
<proteinExistence type="inferred from homology"/>
<accession>A0ABN1E6B8</accession>
<dbReference type="SMART" id="SM00304">
    <property type="entry name" value="HAMP"/>
    <property type="match status" value="2"/>
</dbReference>
<feature type="region of interest" description="Disordered" evidence="5">
    <location>
        <begin position="606"/>
        <end position="625"/>
    </location>
</feature>
<gene>
    <name evidence="9" type="ORF">GCM10008942_05620</name>
</gene>
<dbReference type="Proteomes" id="UP001499951">
    <property type="component" value="Unassembled WGS sequence"/>
</dbReference>
<evidence type="ECO:0000313" key="10">
    <source>
        <dbReference type="Proteomes" id="UP001499951"/>
    </source>
</evidence>
<evidence type="ECO:0000256" key="5">
    <source>
        <dbReference type="SAM" id="MobiDB-lite"/>
    </source>
</evidence>
<keyword evidence="6" id="KW-0472">Membrane</keyword>
<dbReference type="PROSITE" id="PS50885">
    <property type="entry name" value="HAMP"/>
    <property type="match status" value="2"/>
</dbReference>
<feature type="domain" description="HAMP" evidence="8">
    <location>
        <begin position="216"/>
        <end position="267"/>
    </location>
</feature>
<feature type="coiled-coil region" evidence="4">
    <location>
        <begin position="347"/>
        <end position="374"/>
    </location>
</feature>
<dbReference type="SUPFAM" id="SSF58104">
    <property type="entry name" value="Methyl-accepting chemotaxis protein (MCP) signaling domain"/>
    <property type="match status" value="1"/>
</dbReference>
<dbReference type="CDD" id="cd11386">
    <property type="entry name" value="MCP_signal"/>
    <property type="match status" value="1"/>
</dbReference>
<dbReference type="SMART" id="SM00283">
    <property type="entry name" value="MA"/>
    <property type="match status" value="1"/>
</dbReference>
<feature type="domain" description="HAMP" evidence="8">
    <location>
        <begin position="277"/>
        <end position="323"/>
    </location>
</feature>
<comment type="caution">
    <text evidence="9">The sequence shown here is derived from an EMBL/GenBank/DDBJ whole genome shotgun (WGS) entry which is preliminary data.</text>
</comment>
<dbReference type="EMBL" id="BAAADD010000001">
    <property type="protein sequence ID" value="GAA0560009.1"/>
    <property type="molecule type" value="Genomic_DNA"/>
</dbReference>
<dbReference type="Pfam" id="PF00672">
    <property type="entry name" value="HAMP"/>
    <property type="match status" value="1"/>
</dbReference>
<evidence type="ECO:0008006" key="11">
    <source>
        <dbReference type="Google" id="ProtNLM"/>
    </source>
</evidence>
<evidence type="ECO:0000313" key="9">
    <source>
        <dbReference type="EMBL" id="GAA0560009.1"/>
    </source>
</evidence>
<name>A0ABN1E6B8_9PROT</name>
<keyword evidence="10" id="KW-1185">Reference proteome</keyword>
<dbReference type="InterPro" id="IPR004089">
    <property type="entry name" value="MCPsignal_dom"/>
</dbReference>
<keyword evidence="6" id="KW-1133">Transmembrane helix</keyword>
<feature type="domain" description="Methyl-accepting transducer" evidence="7">
    <location>
        <begin position="328"/>
        <end position="557"/>
    </location>
</feature>
<feature type="transmembrane region" description="Helical" evidence="6">
    <location>
        <begin position="14"/>
        <end position="33"/>
    </location>
</feature>
<keyword evidence="4" id="KW-0175">Coiled coil</keyword>
<evidence type="ECO:0000256" key="1">
    <source>
        <dbReference type="ARBA" id="ARBA00022500"/>
    </source>
</evidence>
<dbReference type="Pfam" id="PF00015">
    <property type="entry name" value="MCPsignal"/>
    <property type="match status" value="1"/>
</dbReference>
<dbReference type="SUPFAM" id="SSF158472">
    <property type="entry name" value="HAMP domain-like"/>
    <property type="match status" value="1"/>
</dbReference>
<evidence type="ECO:0000256" key="3">
    <source>
        <dbReference type="PROSITE-ProRule" id="PRU00284"/>
    </source>
</evidence>
<sequence length="625" mass="66040">MFDYCGNFSVRTKVALVMAGVLAAAALLGLFAVRELWLVNANAAEIRDDWLPSTRVLGDLNYAVTRVRSAQSTSLMQDPSPKQEKQVARAQKLEQNVQAALDKYVPMISSAEERAMANRIQAAWNAYQPMYATAQEKLKTEGRQAAADFFTGPSRDAFDELNKAITEDIAMNNAGGIAAADSSAKTFRQAQTWIFIAIGVTLLLCAAATWALTRCVSRPLVEITGAMGELAAGHLTAEVPHADRRDEIGQLAEAMTTFKNQLASAERAKAVQTELIVSSVGTGLDRLSKGDLGHRISADLTGPFRKLKDDFNATVSHLSEMVQKILSTSSQITTGAGEISQAADDLSRRTEQQAASLEETAAALEEIAATMKKTASNTREVDGAITTATAAAKEGGHVVESATKAMDAIAQSSREITDIIGVIDEIAFQTNLLALNAGVEAARAGEAGKGFAVVASEVRALAGRSGEAAKKIKALIHTAGENVAGGVKLVGESGQALKRIVDQVQQISALVSEMAGAAEQQSSGIQQVNAAVGQMDQVTQQNAAMVEQSTAASRNLAHETQVLQELVSFFQVETSSAAAVHLGPAQPQAKALSTQLHPPAAMRRSAAAVPARKMEAAPADDWTEF</sequence>
<feature type="transmembrane region" description="Helical" evidence="6">
    <location>
        <begin position="193"/>
        <end position="212"/>
    </location>
</feature>
<comment type="similarity">
    <text evidence="2">Belongs to the methyl-accepting chemotaxis (MCP) protein family.</text>
</comment>
<keyword evidence="3" id="KW-0807">Transducer</keyword>
<dbReference type="PROSITE" id="PS50111">
    <property type="entry name" value="CHEMOTAXIS_TRANSDUC_2"/>
    <property type="match status" value="1"/>
</dbReference>
<keyword evidence="1" id="KW-0145">Chemotaxis</keyword>
<keyword evidence="6" id="KW-0812">Transmembrane</keyword>
<evidence type="ECO:0000256" key="4">
    <source>
        <dbReference type="SAM" id="Coils"/>
    </source>
</evidence>
<dbReference type="InterPro" id="IPR051310">
    <property type="entry name" value="MCP_chemotaxis"/>
</dbReference>
<dbReference type="Gene3D" id="6.10.340.10">
    <property type="match status" value="1"/>
</dbReference>
<dbReference type="Pfam" id="PF12729">
    <property type="entry name" value="4HB_MCP_1"/>
    <property type="match status" value="1"/>
</dbReference>
<evidence type="ECO:0000259" key="8">
    <source>
        <dbReference type="PROSITE" id="PS50885"/>
    </source>
</evidence>
<evidence type="ECO:0000256" key="6">
    <source>
        <dbReference type="SAM" id="Phobius"/>
    </source>
</evidence>
<evidence type="ECO:0000259" key="7">
    <source>
        <dbReference type="PROSITE" id="PS50111"/>
    </source>
</evidence>
<dbReference type="InterPro" id="IPR024478">
    <property type="entry name" value="HlyB_4HB_MCP"/>
</dbReference>
<dbReference type="PANTHER" id="PTHR43531">
    <property type="entry name" value="PROTEIN ICFG"/>
    <property type="match status" value="1"/>
</dbReference>
<protein>
    <recommendedName>
        <fullName evidence="11">Methyl-accepting chemotaxis protein</fullName>
    </recommendedName>
</protein>